<evidence type="ECO:0000256" key="3">
    <source>
        <dbReference type="ARBA" id="ARBA00004964"/>
    </source>
</evidence>
<comment type="pathway">
    <text evidence="3 8">Glycan biosynthesis; glycogen biosynthesis.</text>
</comment>
<comment type="catalytic activity">
    <reaction evidence="1 8">
        <text>[(1-&gt;4)-alpha-D-glucosyl](n) + ADP-alpha-D-glucose = [(1-&gt;4)-alpha-D-glucosyl](n+1) + ADP + H(+)</text>
        <dbReference type="Rhea" id="RHEA:18189"/>
        <dbReference type="Rhea" id="RHEA-COMP:9584"/>
        <dbReference type="Rhea" id="RHEA-COMP:9587"/>
        <dbReference type="ChEBI" id="CHEBI:15378"/>
        <dbReference type="ChEBI" id="CHEBI:15444"/>
        <dbReference type="ChEBI" id="CHEBI:57498"/>
        <dbReference type="ChEBI" id="CHEBI:456216"/>
        <dbReference type="EC" id="2.4.1.21"/>
    </reaction>
</comment>
<dbReference type="InterPro" id="IPR013534">
    <property type="entry name" value="Starch_synth_cat_dom"/>
</dbReference>
<feature type="domain" description="Starch synthase catalytic" evidence="10">
    <location>
        <begin position="2"/>
        <end position="232"/>
    </location>
</feature>
<comment type="similarity">
    <text evidence="4 8">Belongs to the glycosyltransferase 1 family. Bacterial/plant glycogen synthase subfamily.</text>
</comment>
<evidence type="ECO:0000256" key="6">
    <source>
        <dbReference type="ARBA" id="ARBA00022679"/>
    </source>
</evidence>
<evidence type="ECO:0000313" key="12">
    <source>
        <dbReference type="Proteomes" id="UP001321445"/>
    </source>
</evidence>
<proteinExistence type="inferred from homology"/>
<reference evidence="11 12" key="1">
    <citation type="submission" date="2023-03" db="EMBL/GenBank/DDBJ databases">
        <title>Description of Hydrogenimonas sp. ISO32.</title>
        <authorList>
            <person name="Mino S."/>
            <person name="Fukazawa S."/>
            <person name="Sawabe T."/>
        </authorList>
    </citation>
    <scope>NUCLEOTIDE SEQUENCE [LARGE SCALE GENOMIC DNA]</scope>
    <source>
        <strain evidence="11 12">ISO32</strain>
    </source>
</reference>
<evidence type="ECO:0000256" key="8">
    <source>
        <dbReference type="HAMAP-Rule" id="MF_00484"/>
    </source>
</evidence>
<keyword evidence="12" id="KW-1185">Reference proteome</keyword>
<dbReference type="SUPFAM" id="SSF53756">
    <property type="entry name" value="UDP-Glycosyltransferase/glycogen phosphorylase"/>
    <property type="match status" value="1"/>
</dbReference>
<comment type="function">
    <text evidence="2 8">Synthesizes alpha-1,4-glucan chains using ADP-glucose.</text>
</comment>
<keyword evidence="5 8" id="KW-0328">Glycosyltransferase</keyword>
<evidence type="ECO:0000256" key="4">
    <source>
        <dbReference type="ARBA" id="ARBA00010281"/>
    </source>
</evidence>
<feature type="domain" description="Glycosyl transferase family 1" evidence="9">
    <location>
        <begin position="288"/>
        <end position="441"/>
    </location>
</feature>
<dbReference type="PANTHER" id="PTHR45825:SF11">
    <property type="entry name" value="ALPHA AMYLASE DOMAIN-CONTAINING PROTEIN"/>
    <property type="match status" value="1"/>
</dbReference>
<keyword evidence="6 8" id="KW-0808">Transferase</keyword>
<dbReference type="EMBL" id="AP027370">
    <property type="protein sequence ID" value="BDY11743.1"/>
    <property type="molecule type" value="Genomic_DNA"/>
</dbReference>
<sequence length="469" mass="52713">MKLLFAAAEMFPFAKSGGLADIAYALPKALRDGADVTTVMPLYAFIDKTRFGIRPTGEHFVLTFGNASYDVELFSAEYRGLKVLFVYNELLCDRENLYGPPGEGYQDNDLRFAIFSHAILEIVKRYRFDLLHLNDWHTALAALLVHDAGVPVKIVYTIHNLAYQGTFPPDSMVRCGIDSRHFSMESLEFYGQVNWMKAGITHADAVTTVSPSYAIEIQEPEFGFGLDGFLRKHRKKLTGILNGIDTELYDPQKDPAIPAHFGQNALRGKQRCKKGYLEGIDMDKYEWPLFIFIGRLVEQKGVDLIVETLGELAQKPLILAILGEGEERFHTALETAAGKYANIHLRFGYDEALSHRMYAAADFLLMPSRFEPCGLNQMIAMRYGTVPVVHRVGGLCDSVHPIVRGKRICGLGVPFDAMHADALVEAVDKALALYGSREKLNRIRKFDMGCDFSIERCAQRYLSLYEELV</sequence>
<evidence type="ECO:0000313" key="11">
    <source>
        <dbReference type="EMBL" id="BDY11743.1"/>
    </source>
</evidence>
<dbReference type="RefSeq" id="WP_286336959.1">
    <property type="nucleotide sequence ID" value="NZ_AP027370.1"/>
</dbReference>
<dbReference type="InterPro" id="IPR011835">
    <property type="entry name" value="GS/SS"/>
</dbReference>
<dbReference type="Proteomes" id="UP001321445">
    <property type="component" value="Chromosome"/>
</dbReference>
<dbReference type="CDD" id="cd03791">
    <property type="entry name" value="GT5_Glycogen_synthase_DULL1-like"/>
    <property type="match status" value="1"/>
</dbReference>
<evidence type="ECO:0000256" key="1">
    <source>
        <dbReference type="ARBA" id="ARBA00001478"/>
    </source>
</evidence>
<evidence type="ECO:0000256" key="2">
    <source>
        <dbReference type="ARBA" id="ARBA00002764"/>
    </source>
</evidence>
<keyword evidence="7 8" id="KW-0320">Glycogen biosynthesis</keyword>
<dbReference type="Gene3D" id="3.40.50.2000">
    <property type="entry name" value="Glycogen Phosphorylase B"/>
    <property type="match status" value="2"/>
</dbReference>
<dbReference type="HAMAP" id="MF_00484">
    <property type="entry name" value="Glycogen_synth"/>
    <property type="match status" value="1"/>
</dbReference>
<feature type="binding site" evidence="8">
    <location>
        <position position="15"/>
    </location>
    <ligand>
        <name>ADP-alpha-D-glucose</name>
        <dbReference type="ChEBI" id="CHEBI:57498"/>
    </ligand>
</feature>
<evidence type="ECO:0000256" key="5">
    <source>
        <dbReference type="ARBA" id="ARBA00022676"/>
    </source>
</evidence>
<dbReference type="EC" id="2.4.1.21" evidence="8"/>
<name>A0ABN6WRX2_9BACT</name>
<dbReference type="PANTHER" id="PTHR45825">
    <property type="entry name" value="GRANULE-BOUND STARCH SYNTHASE 1, CHLOROPLASTIC/AMYLOPLASTIC"/>
    <property type="match status" value="1"/>
</dbReference>
<dbReference type="NCBIfam" id="TIGR02095">
    <property type="entry name" value="glgA"/>
    <property type="match status" value="1"/>
</dbReference>
<organism evidence="11 12">
    <name type="scientific">Hydrogenimonas cancrithermarum</name>
    <dbReference type="NCBI Taxonomy" id="2993563"/>
    <lineage>
        <taxon>Bacteria</taxon>
        <taxon>Pseudomonadati</taxon>
        <taxon>Campylobacterota</taxon>
        <taxon>Epsilonproteobacteria</taxon>
        <taxon>Campylobacterales</taxon>
        <taxon>Hydrogenimonadaceae</taxon>
        <taxon>Hydrogenimonas</taxon>
    </lineage>
</organism>
<dbReference type="InterPro" id="IPR001296">
    <property type="entry name" value="Glyco_trans_1"/>
</dbReference>
<dbReference type="Pfam" id="PF00534">
    <property type="entry name" value="Glycos_transf_1"/>
    <property type="match status" value="1"/>
</dbReference>
<accession>A0ABN6WRX2</accession>
<evidence type="ECO:0000259" key="9">
    <source>
        <dbReference type="Pfam" id="PF00534"/>
    </source>
</evidence>
<evidence type="ECO:0000256" key="7">
    <source>
        <dbReference type="ARBA" id="ARBA00023056"/>
    </source>
</evidence>
<gene>
    <name evidence="8 11" type="primary">glgA</name>
    <name evidence="11" type="ORF">HCR_00550</name>
</gene>
<evidence type="ECO:0000259" key="10">
    <source>
        <dbReference type="Pfam" id="PF08323"/>
    </source>
</evidence>
<protein>
    <recommendedName>
        <fullName evidence="8">Glycogen synthase</fullName>
        <ecNumber evidence="8">2.4.1.21</ecNumber>
    </recommendedName>
    <alternativeName>
        <fullName evidence="8">Starch [bacterial glycogen] synthase</fullName>
    </alternativeName>
</protein>
<dbReference type="Pfam" id="PF08323">
    <property type="entry name" value="Glyco_transf_5"/>
    <property type="match status" value="1"/>
</dbReference>